<feature type="domain" description="SHOCT" evidence="2">
    <location>
        <begin position="73"/>
        <end position="100"/>
    </location>
</feature>
<dbReference type="Pfam" id="PF09851">
    <property type="entry name" value="SHOCT"/>
    <property type="match status" value="1"/>
</dbReference>
<gene>
    <name evidence="3" type="ORF">Rhe02_22780</name>
</gene>
<keyword evidence="4" id="KW-1185">Reference proteome</keyword>
<sequence>MGLIRGVARTAVIAGTATAVSNRVSRRQAGRWANQEQEQAAQQQQAAQAAAQQQAAQQQASQQQSGGMDAKIEQLKQLADLKAQGVLTDAEFEAQKSRLLGS</sequence>
<protein>
    <recommendedName>
        <fullName evidence="2">SHOCT domain-containing protein</fullName>
    </recommendedName>
</protein>
<organism evidence="3 4">
    <name type="scientific">Rhizocola hellebori</name>
    <dbReference type="NCBI Taxonomy" id="1392758"/>
    <lineage>
        <taxon>Bacteria</taxon>
        <taxon>Bacillati</taxon>
        <taxon>Actinomycetota</taxon>
        <taxon>Actinomycetes</taxon>
        <taxon>Micromonosporales</taxon>
        <taxon>Micromonosporaceae</taxon>
        <taxon>Rhizocola</taxon>
    </lineage>
</organism>
<evidence type="ECO:0000256" key="1">
    <source>
        <dbReference type="SAM" id="MobiDB-lite"/>
    </source>
</evidence>
<name>A0A8J3VFH9_9ACTN</name>
<dbReference type="EMBL" id="BONY01000011">
    <property type="protein sequence ID" value="GIH04211.1"/>
    <property type="molecule type" value="Genomic_DNA"/>
</dbReference>
<proteinExistence type="predicted"/>
<evidence type="ECO:0000313" key="3">
    <source>
        <dbReference type="EMBL" id="GIH04211.1"/>
    </source>
</evidence>
<feature type="compositionally biased region" description="Low complexity" evidence="1">
    <location>
        <begin position="35"/>
        <end position="65"/>
    </location>
</feature>
<comment type="caution">
    <text evidence="3">The sequence shown here is derived from an EMBL/GenBank/DDBJ whole genome shotgun (WGS) entry which is preliminary data.</text>
</comment>
<feature type="region of interest" description="Disordered" evidence="1">
    <location>
        <begin position="23"/>
        <end position="68"/>
    </location>
</feature>
<reference evidence="3" key="1">
    <citation type="submission" date="2021-01" db="EMBL/GenBank/DDBJ databases">
        <title>Whole genome shotgun sequence of Rhizocola hellebori NBRC 109834.</title>
        <authorList>
            <person name="Komaki H."/>
            <person name="Tamura T."/>
        </authorList>
    </citation>
    <scope>NUCLEOTIDE SEQUENCE</scope>
    <source>
        <strain evidence="3">NBRC 109834</strain>
    </source>
</reference>
<dbReference type="AlphaFoldDB" id="A0A8J3VFH9"/>
<dbReference type="RefSeq" id="WP_203908092.1">
    <property type="nucleotide sequence ID" value="NZ_BONY01000011.1"/>
</dbReference>
<evidence type="ECO:0000259" key="2">
    <source>
        <dbReference type="Pfam" id="PF09851"/>
    </source>
</evidence>
<dbReference type="InterPro" id="IPR018649">
    <property type="entry name" value="SHOCT"/>
</dbReference>
<dbReference type="Proteomes" id="UP000612899">
    <property type="component" value="Unassembled WGS sequence"/>
</dbReference>
<evidence type="ECO:0000313" key="4">
    <source>
        <dbReference type="Proteomes" id="UP000612899"/>
    </source>
</evidence>
<accession>A0A8J3VFH9</accession>